<name>A0A2N1PV65_9BACT</name>
<dbReference type="PANTHER" id="PTHR43156:SF2">
    <property type="entry name" value="STAGE II SPORULATION PROTEIN E"/>
    <property type="match status" value="1"/>
</dbReference>
<sequence>MRVPIRIIIADSSIFQRRRSETILRRRGFEVISVESPDSHFFTATSFQIPMILITQWSPDSIESPLFSTYAQWVRIARENHLLYVILIRETSDETDFMLTAQGGIDSVMTRESSEQNLVNLVKVGSRILSLERNLIDEIEKNELLYRRLKQDAEAGAKVQKKLLPEASVTIPGMKIAHLFRPCEDLAGDIYNVFRIDDEHCAVFLADVSGHGVAASLISVMISEFIFSIASFLRCPHSELGAGESWKILLSPAELIYRLNEQVCQDLDDDRFVTMAYGVVDFASGKFNYISAGHPGIIHLPFTGGVYIGDSTGPPLGVDADASFQECSLNVKPGDRLFIYSDGITEARRNNSFFGEESLTSTLRKARFMTLDDSLAFLLESLRDWVMSESFTDDISIIGMEIENSSE</sequence>
<evidence type="ECO:0000259" key="2">
    <source>
        <dbReference type="SMART" id="SM00331"/>
    </source>
</evidence>
<evidence type="ECO:0000313" key="3">
    <source>
        <dbReference type="EMBL" id="PKK92229.1"/>
    </source>
</evidence>
<accession>A0A2N1PV65</accession>
<proteinExistence type="predicted"/>
<dbReference type="InterPro" id="IPR001932">
    <property type="entry name" value="PPM-type_phosphatase-like_dom"/>
</dbReference>
<feature type="domain" description="PPM-type phosphatase" evidence="2">
    <location>
        <begin position="171"/>
        <end position="402"/>
    </location>
</feature>
<evidence type="ECO:0000313" key="4">
    <source>
        <dbReference type="Proteomes" id="UP000233256"/>
    </source>
</evidence>
<gene>
    <name evidence="3" type="ORF">CVV64_02115</name>
</gene>
<dbReference type="Proteomes" id="UP000233256">
    <property type="component" value="Unassembled WGS sequence"/>
</dbReference>
<organism evidence="3 4">
    <name type="scientific">Candidatus Wallbacteria bacterium HGW-Wallbacteria-1</name>
    <dbReference type="NCBI Taxonomy" id="2013854"/>
    <lineage>
        <taxon>Bacteria</taxon>
        <taxon>Candidatus Walliibacteriota</taxon>
    </lineage>
</organism>
<protein>
    <recommendedName>
        <fullName evidence="2">PPM-type phosphatase domain-containing protein</fullName>
    </recommendedName>
</protein>
<dbReference type="PANTHER" id="PTHR43156">
    <property type="entry name" value="STAGE II SPORULATION PROTEIN E-RELATED"/>
    <property type="match status" value="1"/>
</dbReference>
<dbReference type="GO" id="GO:0016791">
    <property type="term" value="F:phosphatase activity"/>
    <property type="evidence" value="ECO:0007669"/>
    <property type="project" value="TreeGrafter"/>
</dbReference>
<dbReference type="InterPro" id="IPR052016">
    <property type="entry name" value="Bact_Sigma-Reg"/>
</dbReference>
<comment type="caution">
    <text evidence="3">The sequence shown here is derived from an EMBL/GenBank/DDBJ whole genome shotgun (WGS) entry which is preliminary data.</text>
</comment>
<dbReference type="SUPFAM" id="SSF52172">
    <property type="entry name" value="CheY-like"/>
    <property type="match status" value="1"/>
</dbReference>
<reference evidence="3 4" key="1">
    <citation type="journal article" date="2017" name="ISME J.">
        <title>Potential for microbial H2 and metal transformations associated with novel bacteria and archaea in deep terrestrial subsurface sediments.</title>
        <authorList>
            <person name="Hernsdorf A.W."/>
            <person name="Amano Y."/>
            <person name="Miyakawa K."/>
            <person name="Ise K."/>
            <person name="Suzuki Y."/>
            <person name="Anantharaman K."/>
            <person name="Probst A."/>
            <person name="Burstein D."/>
            <person name="Thomas B.C."/>
            <person name="Banfield J.F."/>
        </authorList>
    </citation>
    <scope>NUCLEOTIDE SEQUENCE [LARGE SCALE GENOMIC DNA]</scope>
    <source>
        <strain evidence="3">HGW-Wallbacteria-1</strain>
    </source>
</reference>
<dbReference type="InterPro" id="IPR011006">
    <property type="entry name" value="CheY-like_superfamily"/>
</dbReference>
<dbReference type="AlphaFoldDB" id="A0A2N1PV65"/>
<dbReference type="InterPro" id="IPR036457">
    <property type="entry name" value="PPM-type-like_dom_sf"/>
</dbReference>
<dbReference type="EMBL" id="PGXC01000001">
    <property type="protein sequence ID" value="PKK92229.1"/>
    <property type="molecule type" value="Genomic_DNA"/>
</dbReference>
<evidence type="ECO:0000256" key="1">
    <source>
        <dbReference type="ARBA" id="ARBA00022801"/>
    </source>
</evidence>
<dbReference type="Pfam" id="PF07228">
    <property type="entry name" value="SpoIIE"/>
    <property type="match status" value="1"/>
</dbReference>
<dbReference type="Gene3D" id="3.60.40.10">
    <property type="entry name" value="PPM-type phosphatase domain"/>
    <property type="match status" value="1"/>
</dbReference>
<dbReference type="SUPFAM" id="SSF81606">
    <property type="entry name" value="PP2C-like"/>
    <property type="match status" value="1"/>
</dbReference>
<keyword evidence="1" id="KW-0378">Hydrolase</keyword>
<dbReference type="SMART" id="SM00331">
    <property type="entry name" value="PP2C_SIG"/>
    <property type="match status" value="1"/>
</dbReference>